<evidence type="ECO:0000313" key="1">
    <source>
        <dbReference type="EMBL" id="KAI0031227.1"/>
    </source>
</evidence>
<proteinExistence type="predicted"/>
<dbReference type="Proteomes" id="UP000814128">
    <property type="component" value="Unassembled WGS sequence"/>
</dbReference>
<evidence type="ECO:0000313" key="2">
    <source>
        <dbReference type="Proteomes" id="UP000814128"/>
    </source>
</evidence>
<name>A0ACB8QHT2_9AGAM</name>
<keyword evidence="2" id="KW-1185">Reference proteome</keyword>
<protein>
    <submittedName>
        <fullName evidence="1">Mediator complex subunit MED14-domain-containing protein</fullName>
    </submittedName>
</protein>
<reference evidence="1" key="1">
    <citation type="submission" date="2021-02" db="EMBL/GenBank/DDBJ databases">
        <authorList>
            <consortium name="DOE Joint Genome Institute"/>
            <person name="Ahrendt S."/>
            <person name="Looney B.P."/>
            <person name="Miyauchi S."/>
            <person name="Morin E."/>
            <person name="Drula E."/>
            <person name="Courty P.E."/>
            <person name="Chicoki N."/>
            <person name="Fauchery L."/>
            <person name="Kohler A."/>
            <person name="Kuo A."/>
            <person name="Labutti K."/>
            <person name="Pangilinan J."/>
            <person name="Lipzen A."/>
            <person name="Riley R."/>
            <person name="Andreopoulos W."/>
            <person name="He G."/>
            <person name="Johnson J."/>
            <person name="Barry K.W."/>
            <person name="Grigoriev I.V."/>
            <person name="Nagy L."/>
            <person name="Hibbett D."/>
            <person name="Henrissat B."/>
            <person name="Matheny P.B."/>
            <person name="Labbe J."/>
            <person name="Martin F."/>
        </authorList>
    </citation>
    <scope>NUCLEOTIDE SEQUENCE</scope>
    <source>
        <strain evidence="1">EC-137</strain>
    </source>
</reference>
<accession>A0ACB8QHT2</accession>
<comment type="caution">
    <text evidence="1">The sequence shown here is derived from an EMBL/GenBank/DDBJ whole genome shotgun (WGS) entry which is preliminary data.</text>
</comment>
<reference evidence="1" key="2">
    <citation type="journal article" date="2022" name="New Phytol.">
        <title>Evolutionary transition to the ectomycorrhizal habit in the genomes of a hyperdiverse lineage of mushroom-forming fungi.</title>
        <authorList>
            <person name="Looney B."/>
            <person name="Miyauchi S."/>
            <person name="Morin E."/>
            <person name="Drula E."/>
            <person name="Courty P.E."/>
            <person name="Kohler A."/>
            <person name="Kuo A."/>
            <person name="LaButti K."/>
            <person name="Pangilinan J."/>
            <person name="Lipzen A."/>
            <person name="Riley R."/>
            <person name="Andreopoulos W."/>
            <person name="He G."/>
            <person name="Johnson J."/>
            <person name="Nolan M."/>
            <person name="Tritt A."/>
            <person name="Barry K.W."/>
            <person name="Grigoriev I.V."/>
            <person name="Nagy L.G."/>
            <person name="Hibbett D."/>
            <person name="Henrissat B."/>
            <person name="Matheny P.B."/>
            <person name="Labbe J."/>
            <person name="Martin F.M."/>
        </authorList>
    </citation>
    <scope>NUCLEOTIDE SEQUENCE</scope>
    <source>
        <strain evidence="1">EC-137</strain>
    </source>
</reference>
<gene>
    <name evidence="1" type="ORF">K488DRAFT_79182</name>
</gene>
<sequence>MFSATTNGTHHHILNGYLENELPIVEDGLMPLSEVVSRVVQACYADLSDLAETCREMARKQQIARFCQRWKKQMTKLYAVVKWSREAHIVQKCMNITAFLLGQNQQFEDVKSVRGGTVCSPFIRCVRILLNTNRVRNHDLLTSLDVLTTGTYQRLPTDIRKRVFPPKSLSDEEVGRTLTRIEAAIRYRLRMHEIVPVEMSSYRVEDGRAFFTVPGLFEASVCLLGMEKTDSWFFTGVEFLFNIGGELIRPDELPKKPSGHMLQWISDEADTRLGFYSTEQAAPVSLIPGQAPPRKPQLEEGTVDTPLVRLFNFLQMMSMSYQLEILWSQAERLRFLGWGEYLSVRMSEDRHTLTLSYWLRRTPPPSQPASRVPTKIPLHGGTVTISLVSSPEPQRKPQARVLAELQARARLAGRQPSDSIEALRWEVRWEPQPGAIGFRLAPQDTTLRPEELQIVGLLNAADGNMSLRAMLCADEVVFTAIDARTGRVKLWDTGDLGAAGRGSRFTALTEKVNENPGGFLLRVLVQLRLNTIIDLAQQKAHYLGLQTYKMRNFHGTYLIRQQRVDLTKFGRSARGQLYIQLAPYPSHYLVLVVTDDDFRYALISATPDPGSMYGHLVMNDIGWLDVSRICTRPVEESVGPGKRKREEMGSSADSKFRLETNVLRELYAYCCARVAHMNVEKQFKQHSIPYTHVFPSAGLASSMPTSIPQVHSALSTNIPSLCVQSTDIIKEDKALDAAMPNIRVIPLAWWHQRNADGSPQPQVVTCVKLRYVQQPVGRRAGSGIIRPSKRIVYDADEGIVCFLADEVEGCVELFMKEWNSVSKIVAIAREVAQMTKRWKDTVEFVYAADFVLSVACDDPTNPSAGSFHLHFSRLPPSTPPATAMSSTMTSSEPASLTRRPYNPHSDAEPFFLHLLRNNPLSCLPRLVDVLRNTVPIVAVLEEIRTGAEDADEPPGWSAAAVDTFPKAAGWWRATFGPGARHALDFRLLSGPRIALLDASHALTNAPQDTMTALLLKPIPRMREIVGRAAKEAKRGFDPRLSREKSDTVYDHEFEHDHQFEQSFLTFILLLLLLQKVHTSNLIIDVIVPKKFGVAKCHGSRGRGKFVTRCWGRQDSSLSSGTLLLH</sequence>
<dbReference type="EMBL" id="MU273588">
    <property type="protein sequence ID" value="KAI0031227.1"/>
    <property type="molecule type" value="Genomic_DNA"/>
</dbReference>
<organism evidence="1 2">
    <name type="scientific">Vararia minispora EC-137</name>
    <dbReference type="NCBI Taxonomy" id="1314806"/>
    <lineage>
        <taxon>Eukaryota</taxon>
        <taxon>Fungi</taxon>
        <taxon>Dikarya</taxon>
        <taxon>Basidiomycota</taxon>
        <taxon>Agaricomycotina</taxon>
        <taxon>Agaricomycetes</taxon>
        <taxon>Russulales</taxon>
        <taxon>Lachnocladiaceae</taxon>
        <taxon>Vararia</taxon>
    </lineage>
</organism>